<keyword evidence="3" id="KW-1133">Transmembrane helix</keyword>
<comment type="similarity">
    <text evidence="2">Belongs to the HAK/KUP transporter (TC 2.A.72.3) family.</text>
</comment>
<evidence type="ECO:0000256" key="2">
    <source>
        <dbReference type="ARBA" id="ARBA00008440"/>
    </source>
</evidence>
<proteinExistence type="inferred from homology"/>
<evidence type="ECO:0000256" key="1">
    <source>
        <dbReference type="ARBA" id="ARBA00004651"/>
    </source>
</evidence>
<sequence>MEEEGIEESNDISPWRTLALAFQTLGVVYDDMGTSSLYVFFDVFSKVPITSEVDVLGALSLVMYTIALTPLTKYVFVVLKANDNGEGETFALYSPICRSTTDIANAYGIAGIGVMIVSMTLVTLIMLFIWQTNLFLAICFPLVFGTIELIYLSTVLSKITEGARVPGIGLLYNELVQGIPPIFGHKEALELALESNQNKLEFDHISTRSKDRIVRARDSIGELMHDQVSDEAGMFALPSSVMSADEDPSLEYKLSALREATASGFTYLLDHGDVSAKKTHGCSASSAVVT</sequence>
<feature type="transmembrane region" description="Helical" evidence="3">
    <location>
        <begin position="106"/>
        <end position="129"/>
    </location>
</feature>
<feature type="transmembrane region" description="Helical" evidence="3">
    <location>
        <begin position="135"/>
        <end position="156"/>
    </location>
</feature>
<protein>
    <submittedName>
        <fullName evidence="5">Potassium transporter 12 isoform X2</fullName>
    </submittedName>
</protein>
<dbReference type="AlphaFoldDB" id="A0A8S0TNB6"/>
<dbReference type="Pfam" id="PF02705">
    <property type="entry name" value="K_trans"/>
    <property type="match status" value="1"/>
</dbReference>
<gene>
    <name evidence="5" type="ORF">OLEA9_A092065</name>
</gene>
<evidence type="ECO:0000256" key="3">
    <source>
        <dbReference type="SAM" id="Phobius"/>
    </source>
</evidence>
<dbReference type="GO" id="GO:0015079">
    <property type="term" value="F:potassium ion transmembrane transporter activity"/>
    <property type="evidence" value="ECO:0007669"/>
    <property type="project" value="InterPro"/>
</dbReference>
<dbReference type="Proteomes" id="UP000594638">
    <property type="component" value="Unassembled WGS sequence"/>
</dbReference>
<dbReference type="EMBL" id="CACTIH010007244">
    <property type="protein sequence ID" value="CAA3005392.1"/>
    <property type="molecule type" value="Genomic_DNA"/>
</dbReference>
<dbReference type="InterPro" id="IPR053951">
    <property type="entry name" value="K_trans_N"/>
</dbReference>
<evidence type="ECO:0000313" key="5">
    <source>
        <dbReference type="EMBL" id="CAA3005392.1"/>
    </source>
</evidence>
<dbReference type="OrthoDB" id="504708at2759"/>
<evidence type="ECO:0000313" key="6">
    <source>
        <dbReference type="Proteomes" id="UP000594638"/>
    </source>
</evidence>
<evidence type="ECO:0000259" key="4">
    <source>
        <dbReference type="Pfam" id="PF02705"/>
    </source>
</evidence>
<comment type="subcellular location">
    <subcellularLocation>
        <location evidence="1">Cell membrane</location>
        <topology evidence="1">Multi-pass membrane protein</topology>
    </subcellularLocation>
</comment>
<dbReference type="InterPro" id="IPR003855">
    <property type="entry name" value="K+_transporter"/>
</dbReference>
<dbReference type="Gramene" id="OE9A092065T1">
    <property type="protein sequence ID" value="OE9A092065C1"/>
    <property type="gene ID" value="OE9A092065"/>
</dbReference>
<organism evidence="5 6">
    <name type="scientific">Olea europaea subsp. europaea</name>
    <dbReference type="NCBI Taxonomy" id="158383"/>
    <lineage>
        <taxon>Eukaryota</taxon>
        <taxon>Viridiplantae</taxon>
        <taxon>Streptophyta</taxon>
        <taxon>Embryophyta</taxon>
        <taxon>Tracheophyta</taxon>
        <taxon>Spermatophyta</taxon>
        <taxon>Magnoliopsida</taxon>
        <taxon>eudicotyledons</taxon>
        <taxon>Gunneridae</taxon>
        <taxon>Pentapetalae</taxon>
        <taxon>asterids</taxon>
        <taxon>lamiids</taxon>
        <taxon>Lamiales</taxon>
        <taxon>Oleaceae</taxon>
        <taxon>Oleeae</taxon>
        <taxon>Olea</taxon>
    </lineage>
</organism>
<reference evidence="5 6" key="1">
    <citation type="submission" date="2019-12" db="EMBL/GenBank/DDBJ databases">
        <authorList>
            <person name="Alioto T."/>
            <person name="Alioto T."/>
            <person name="Gomez Garrido J."/>
        </authorList>
    </citation>
    <scope>NUCLEOTIDE SEQUENCE [LARGE SCALE GENOMIC DNA]</scope>
</reference>
<feature type="domain" description="K+ potassium transporter integral membrane" evidence="4">
    <location>
        <begin position="20"/>
        <end position="98"/>
    </location>
</feature>
<keyword evidence="3" id="KW-0472">Membrane</keyword>
<name>A0A8S0TNB6_OLEEU</name>
<accession>A0A8S0TNB6</accession>
<dbReference type="PANTHER" id="PTHR30540">
    <property type="entry name" value="OSMOTIC STRESS POTASSIUM TRANSPORTER"/>
    <property type="match status" value="1"/>
</dbReference>
<comment type="caution">
    <text evidence="5">The sequence shown here is derived from an EMBL/GenBank/DDBJ whole genome shotgun (WGS) entry which is preliminary data.</text>
</comment>
<keyword evidence="3" id="KW-0812">Transmembrane</keyword>
<dbReference type="PANTHER" id="PTHR30540:SF4">
    <property type="entry name" value="POTASSIUM TRANSPORTER 12-RELATED"/>
    <property type="match status" value="1"/>
</dbReference>
<dbReference type="GO" id="GO:0005886">
    <property type="term" value="C:plasma membrane"/>
    <property type="evidence" value="ECO:0007669"/>
    <property type="project" value="UniProtKB-SubCell"/>
</dbReference>
<keyword evidence="6" id="KW-1185">Reference proteome</keyword>